<protein>
    <recommendedName>
        <fullName evidence="4">Secreted protein</fullName>
    </recommendedName>
</protein>
<feature type="non-terminal residue" evidence="2">
    <location>
        <position position="1"/>
    </location>
</feature>
<dbReference type="EMBL" id="OW152823">
    <property type="protein sequence ID" value="CAH2039480.1"/>
    <property type="molecule type" value="Genomic_DNA"/>
</dbReference>
<reference evidence="2" key="1">
    <citation type="submission" date="2022-03" db="EMBL/GenBank/DDBJ databases">
        <authorList>
            <person name="Martin H S."/>
        </authorList>
    </citation>
    <scope>NUCLEOTIDE SEQUENCE</scope>
</reference>
<evidence type="ECO:0000256" key="1">
    <source>
        <dbReference type="SAM" id="SignalP"/>
    </source>
</evidence>
<feature type="signal peptide" evidence="1">
    <location>
        <begin position="1"/>
        <end position="24"/>
    </location>
</feature>
<keyword evidence="1" id="KW-0732">Signal</keyword>
<evidence type="ECO:0000313" key="2">
    <source>
        <dbReference type="EMBL" id="CAH2039480.1"/>
    </source>
</evidence>
<name>A0ABN8HPK9_9NEOP</name>
<evidence type="ECO:0000313" key="3">
    <source>
        <dbReference type="Proteomes" id="UP000837857"/>
    </source>
</evidence>
<keyword evidence="3" id="KW-1185">Reference proteome</keyword>
<feature type="chain" id="PRO_5046256336" description="Secreted protein" evidence="1">
    <location>
        <begin position="25"/>
        <end position="95"/>
    </location>
</feature>
<proteinExistence type="predicted"/>
<sequence>MTLALHLQDPWLLLILYLNKGSKAAVGKTKHGTRSRSRNPPIGRAAALAVAAETAASAHGARNIIHQECIPDGTIVVLTQANAFATFSSGTSSVS</sequence>
<accession>A0ABN8HPK9</accession>
<gene>
    <name evidence="2" type="ORF">IPOD504_LOCUS1701</name>
</gene>
<evidence type="ECO:0008006" key="4">
    <source>
        <dbReference type="Google" id="ProtNLM"/>
    </source>
</evidence>
<dbReference type="Proteomes" id="UP000837857">
    <property type="component" value="Chromosome 11"/>
</dbReference>
<organism evidence="2 3">
    <name type="scientific">Iphiclides podalirius</name>
    <name type="common">scarce swallowtail</name>
    <dbReference type="NCBI Taxonomy" id="110791"/>
    <lineage>
        <taxon>Eukaryota</taxon>
        <taxon>Metazoa</taxon>
        <taxon>Ecdysozoa</taxon>
        <taxon>Arthropoda</taxon>
        <taxon>Hexapoda</taxon>
        <taxon>Insecta</taxon>
        <taxon>Pterygota</taxon>
        <taxon>Neoptera</taxon>
        <taxon>Endopterygota</taxon>
        <taxon>Lepidoptera</taxon>
        <taxon>Glossata</taxon>
        <taxon>Ditrysia</taxon>
        <taxon>Papilionoidea</taxon>
        <taxon>Papilionidae</taxon>
        <taxon>Papilioninae</taxon>
        <taxon>Iphiclides</taxon>
    </lineage>
</organism>